<dbReference type="Gene3D" id="2.60.110.10">
    <property type="entry name" value="Thaumatin"/>
    <property type="match status" value="1"/>
</dbReference>
<keyword evidence="4" id="KW-1185">Reference proteome</keyword>
<protein>
    <recommendedName>
        <fullName evidence="5">Thaumatin-like protein 1</fullName>
    </recommendedName>
</protein>
<dbReference type="Proteomes" id="UP000005408">
    <property type="component" value="Unassembled WGS sequence"/>
</dbReference>
<dbReference type="GeneID" id="105318618"/>
<dbReference type="KEGG" id="crg:105318618"/>
<dbReference type="FunFam" id="2.60.110.10:FF:000004">
    <property type="entry name" value="THAUMATIN-LIKE PROTEIN 1"/>
    <property type="match status" value="1"/>
</dbReference>
<dbReference type="PIRSF" id="PIRSF002703">
    <property type="entry name" value="Thaumatin"/>
    <property type="match status" value="1"/>
</dbReference>
<keyword evidence="2" id="KW-0732">Signal</keyword>
<keyword evidence="1" id="KW-1015">Disulfide bond</keyword>
<dbReference type="CDD" id="cd09218">
    <property type="entry name" value="TLP-PA"/>
    <property type="match status" value="1"/>
</dbReference>
<evidence type="ECO:0000256" key="2">
    <source>
        <dbReference type="SAM" id="SignalP"/>
    </source>
</evidence>
<feature type="chain" id="PRO_5036445297" description="Thaumatin-like protein 1" evidence="2">
    <location>
        <begin position="21"/>
        <end position="244"/>
    </location>
</feature>
<dbReference type="OMA" id="YNRCGET"/>
<dbReference type="EnsemblMetazoa" id="G13305.5">
    <property type="protein sequence ID" value="G13305.5:cds"/>
    <property type="gene ID" value="G13305"/>
</dbReference>
<dbReference type="PROSITE" id="PS51367">
    <property type="entry name" value="THAUMATIN_2"/>
    <property type="match status" value="1"/>
</dbReference>
<sequence length="244" mass="25968">MNKIAMKSLVFLALVAVCSGHRIHYRNNCNKEIWVGILGNSNPDQGGFKLFHGQSHSVNFPAHWSGRMWGRTGCGGSRCETGDCGGGRLHCNGAGGVPPVTLAEITFDGAGNQDFYDISLVDGFNLPMSMRPRAGTTEGQSGAYYCSSAGCYTNVNAICPSGMQLYGTGGVVACKSACLAFGNPEYCCSGAHNTPQTCPNFSYAQTFKNACPQAYSYAYDDHKSTFTCRGAGGRQSEYDVVFCG</sequence>
<dbReference type="InterPro" id="IPR001938">
    <property type="entry name" value="Thaumatin"/>
</dbReference>
<accession>A0A8W8IAI0</accession>
<dbReference type="PANTHER" id="PTHR31048">
    <property type="entry name" value="OS03G0233200 PROTEIN"/>
    <property type="match status" value="1"/>
</dbReference>
<dbReference type="SMART" id="SM00205">
    <property type="entry name" value="THN"/>
    <property type="match status" value="1"/>
</dbReference>
<evidence type="ECO:0000313" key="3">
    <source>
        <dbReference type="EnsemblMetazoa" id="G13305.5:cds"/>
    </source>
</evidence>
<name>A0A8W8IAI0_MAGGI</name>
<dbReference type="AlphaFoldDB" id="A0A8W8IAI0"/>
<feature type="disulfide bond" evidence="1">
    <location>
        <begin position="159"/>
        <end position="174"/>
    </location>
</feature>
<feature type="disulfide bond" evidence="1">
    <location>
        <begin position="74"/>
        <end position="79"/>
    </location>
</feature>
<dbReference type="PRINTS" id="PR00347">
    <property type="entry name" value="THAUMATIN"/>
</dbReference>
<feature type="disulfide bond" evidence="1">
    <location>
        <begin position="146"/>
        <end position="228"/>
    </location>
</feature>
<dbReference type="Pfam" id="PF00314">
    <property type="entry name" value="Thaumatin"/>
    <property type="match status" value="1"/>
</dbReference>
<feature type="disulfide bond" evidence="1">
    <location>
        <begin position="151"/>
        <end position="211"/>
    </location>
</feature>
<feature type="disulfide bond" evidence="1">
    <location>
        <begin position="29"/>
        <end position="243"/>
    </location>
</feature>
<dbReference type="OrthoDB" id="430315at2759"/>
<feature type="signal peptide" evidence="2">
    <location>
        <begin position="1"/>
        <end position="20"/>
    </location>
</feature>
<proteinExistence type="predicted"/>
<evidence type="ECO:0000256" key="1">
    <source>
        <dbReference type="PIRSR" id="PIRSR002703-1"/>
    </source>
</evidence>
<dbReference type="SUPFAM" id="SSF49870">
    <property type="entry name" value="Osmotin, thaumatin-like protein"/>
    <property type="match status" value="1"/>
</dbReference>
<feature type="disulfide bond" evidence="1">
    <location>
        <begin position="178"/>
        <end position="187"/>
    </location>
</feature>
<dbReference type="InterPro" id="IPR037176">
    <property type="entry name" value="Osmotin/thaumatin-like_sf"/>
</dbReference>
<organism evidence="3 4">
    <name type="scientific">Magallana gigas</name>
    <name type="common">Pacific oyster</name>
    <name type="synonym">Crassostrea gigas</name>
    <dbReference type="NCBI Taxonomy" id="29159"/>
    <lineage>
        <taxon>Eukaryota</taxon>
        <taxon>Metazoa</taxon>
        <taxon>Spiralia</taxon>
        <taxon>Lophotrochozoa</taxon>
        <taxon>Mollusca</taxon>
        <taxon>Bivalvia</taxon>
        <taxon>Autobranchia</taxon>
        <taxon>Pteriomorphia</taxon>
        <taxon>Ostreida</taxon>
        <taxon>Ostreoidea</taxon>
        <taxon>Ostreidae</taxon>
        <taxon>Magallana</taxon>
    </lineage>
</organism>
<reference evidence="3" key="1">
    <citation type="submission" date="2022-08" db="UniProtKB">
        <authorList>
            <consortium name="EnsemblMetazoa"/>
        </authorList>
    </citation>
    <scope>IDENTIFICATION</scope>
    <source>
        <strain evidence="3">05x7-T-G4-1.051#20</strain>
    </source>
</reference>
<evidence type="ECO:0008006" key="5">
    <source>
        <dbReference type="Google" id="ProtNLM"/>
    </source>
</evidence>
<dbReference type="RefSeq" id="XP_011414138.1">
    <property type="nucleotide sequence ID" value="XM_011415836.4"/>
</dbReference>
<feature type="disulfide bond" evidence="1">
    <location>
        <begin position="84"/>
        <end position="91"/>
    </location>
</feature>
<feature type="disulfide bond" evidence="1">
    <location>
        <begin position="188"/>
        <end position="198"/>
    </location>
</feature>
<evidence type="ECO:0000313" key="4">
    <source>
        <dbReference type="Proteomes" id="UP000005408"/>
    </source>
</evidence>